<dbReference type="OrthoDB" id="9805316at2"/>
<evidence type="ECO:0000256" key="6">
    <source>
        <dbReference type="ARBA" id="ARBA00023229"/>
    </source>
</evidence>
<comment type="caution">
    <text evidence="8">The sequence shown here is derived from an EMBL/GenBank/DDBJ whole genome shotgun (WGS) entry which is preliminary data.</text>
</comment>
<dbReference type="PROSITE" id="PS00723">
    <property type="entry name" value="POLYPRENYL_SYNTHASE_1"/>
    <property type="match status" value="1"/>
</dbReference>
<dbReference type="SFLD" id="SFLDG01017">
    <property type="entry name" value="Polyprenyl_Transferase_Like"/>
    <property type="match status" value="1"/>
</dbReference>
<dbReference type="Proteomes" id="UP000256514">
    <property type="component" value="Unassembled WGS sequence"/>
</dbReference>
<dbReference type="InterPro" id="IPR033749">
    <property type="entry name" value="Polyprenyl_synt_CS"/>
</dbReference>
<reference evidence="8 9" key="1">
    <citation type="submission" date="2018-04" db="EMBL/GenBank/DDBJ databases">
        <title>Novel Campyloabacter and Helicobacter Species and Strains.</title>
        <authorList>
            <person name="Mannion A.J."/>
            <person name="Shen Z."/>
            <person name="Fox J.G."/>
        </authorList>
    </citation>
    <scope>NUCLEOTIDE SEQUENCE [LARGE SCALE GENOMIC DNA]</scope>
    <source>
        <strain evidence="8 9">MIT 12-6600</strain>
    </source>
</reference>
<keyword evidence="5" id="KW-0460">Magnesium</keyword>
<dbReference type="InterPro" id="IPR008949">
    <property type="entry name" value="Isoprenoid_synthase_dom_sf"/>
</dbReference>
<dbReference type="CDD" id="cd00685">
    <property type="entry name" value="Trans_IPPS_HT"/>
    <property type="match status" value="1"/>
</dbReference>
<evidence type="ECO:0000256" key="5">
    <source>
        <dbReference type="ARBA" id="ARBA00022842"/>
    </source>
</evidence>
<comment type="cofactor">
    <cofactor evidence="1">
        <name>Mg(2+)</name>
        <dbReference type="ChEBI" id="CHEBI:18420"/>
    </cofactor>
</comment>
<dbReference type="Pfam" id="PF00348">
    <property type="entry name" value="polyprenyl_synt"/>
    <property type="match status" value="1"/>
</dbReference>
<dbReference type="PANTHER" id="PTHR43281">
    <property type="entry name" value="FARNESYL DIPHOSPHATE SYNTHASE"/>
    <property type="match status" value="1"/>
</dbReference>
<name>A0A3D8ILY9_9HELI</name>
<dbReference type="GO" id="GO:0046872">
    <property type="term" value="F:metal ion binding"/>
    <property type="evidence" value="ECO:0007669"/>
    <property type="project" value="UniProtKB-KW"/>
</dbReference>
<keyword evidence="4" id="KW-0479">Metal-binding</keyword>
<gene>
    <name evidence="8" type="ORF">CQA54_08285</name>
</gene>
<dbReference type="SFLD" id="SFLDS00005">
    <property type="entry name" value="Isoprenoid_Synthase_Type_I"/>
    <property type="match status" value="1"/>
</dbReference>
<evidence type="ECO:0000256" key="7">
    <source>
        <dbReference type="RuleBase" id="RU004466"/>
    </source>
</evidence>
<dbReference type="AlphaFoldDB" id="A0A3D8ILY9"/>
<dbReference type="RefSeq" id="WP_115571624.1">
    <property type="nucleotide sequence ID" value="NZ_NXLT01000010.1"/>
</dbReference>
<organism evidence="8 9">
    <name type="scientific">Helicobacter equorum</name>
    <dbReference type="NCBI Taxonomy" id="361872"/>
    <lineage>
        <taxon>Bacteria</taxon>
        <taxon>Pseudomonadati</taxon>
        <taxon>Campylobacterota</taxon>
        <taxon>Epsilonproteobacteria</taxon>
        <taxon>Campylobacterales</taxon>
        <taxon>Helicobacteraceae</taxon>
        <taxon>Helicobacter</taxon>
    </lineage>
</organism>
<dbReference type="InterPro" id="IPR000092">
    <property type="entry name" value="Polyprenyl_synt"/>
</dbReference>
<dbReference type="EMBL" id="NXLT01000010">
    <property type="protein sequence ID" value="RDU65946.1"/>
    <property type="molecule type" value="Genomic_DNA"/>
</dbReference>
<keyword evidence="6" id="KW-0414">Isoprene biosynthesis</keyword>
<dbReference type="Gene3D" id="1.10.600.10">
    <property type="entry name" value="Farnesyl Diphosphate Synthase"/>
    <property type="match status" value="1"/>
</dbReference>
<keyword evidence="3 7" id="KW-0808">Transferase</keyword>
<dbReference type="GO" id="GO:0016114">
    <property type="term" value="P:terpenoid biosynthetic process"/>
    <property type="evidence" value="ECO:0007669"/>
    <property type="project" value="UniProtKB-ARBA"/>
</dbReference>
<sequence length="287" mass="31898">MNTAIMQEFEDFIVASAPKVESFHPHYQKALWEMLLAGGKRFRPALCLCVVDSIAPQMLKNAFIPALALEALHTYSLIHDDLPCMDNSPLRRGYPTLHTTYDETLALLVGDALNTYTFELLSTAKLDPQSKIALIYELSHNAGFSGMVLGQVLDCAFENTTISLEQLKMIHQNKTLKLIATSLRFGAIIGNASDEIRQCLDRFGEVLGLFFQVRDDLLDVLGDTLIEGKTLHNDEGKNTYVNLLGIEGAKKECDELIESMYALLTTLPKNLATNLLGLIEPYFVIKG</sequence>
<accession>A0A3D8ILY9</accession>
<comment type="similarity">
    <text evidence="2 7">Belongs to the FPP/GGPP synthase family.</text>
</comment>
<keyword evidence="9" id="KW-1185">Reference proteome</keyword>
<evidence type="ECO:0000256" key="4">
    <source>
        <dbReference type="ARBA" id="ARBA00022723"/>
    </source>
</evidence>
<dbReference type="FunFam" id="1.10.600.10:FF:000001">
    <property type="entry name" value="Geranylgeranyl diphosphate synthase"/>
    <property type="match status" value="1"/>
</dbReference>
<dbReference type="PANTHER" id="PTHR43281:SF1">
    <property type="entry name" value="FARNESYL DIPHOSPHATE SYNTHASE"/>
    <property type="match status" value="1"/>
</dbReference>
<dbReference type="SUPFAM" id="SSF48576">
    <property type="entry name" value="Terpenoid synthases"/>
    <property type="match status" value="1"/>
</dbReference>
<dbReference type="PROSITE" id="PS00444">
    <property type="entry name" value="POLYPRENYL_SYNTHASE_2"/>
    <property type="match status" value="1"/>
</dbReference>
<evidence type="ECO:0000313" key="9">
    <source>
        <dbReference type="Proteomes" id="UP000256514"/>
    </source>
</evidence>
<evidence type="ECO:0000256" key="2">
    <source>
        <dbReference type="ARBA" id="ARBA00006706"/>
    </source>
</evidence>
<dbReference type="GO" id="GO:0004659">
    <property type="term" value="F:prenyltransferase activity"/>
    <property type="evidence" value="ECO:0007669"/>
    <property type="project" value="InterPro"/>
</dbReference>
<evidence type="ECO:0000256" key="1">
    <source>
        <dbReference type="ARBA" id="ARBA00001946"/>
    </source>
</evidence>
<protein>
    <submittedName>
        <fullName evidence="8">Geranyl transferase</fullName>
    </submittedName>
</protein>
<evidence type="ECO:0000313" key="8">
    <source>
        <dbReference type="EMBL" id="RDU65946.1"/>
    </source>
</evidence>
<evidence type="ECO:0000256" key="3">
    <source>
        <dbReference type="ARBA" id="ARBA00022679"/>
    </source>
</evidence>
<proteinExistence type="inferred from homology"/>